<dbReference type="Proteomes" id="UP000305401">
    <property type="component" value="Unassembled WGS sequence"/>
</dbReference>
<dbReference type="EMBL" id="SSTG01000080">
    <property type="protein sequence ID" value="THG49457.1"/>
    <property type="molecule type" value="Genomic_DNA"/>
</dbReference>
<name>A0AC61S4S3_9BACT</name>
<gene>
    <name evidence="1" type="ORF">E5990_07020</name>
</gene>
<keyword evidence="2" id="KW-1185">Reference proteome</keyword>
<protein>
    <submittedName>
        <fullName evidence="1">Uncharacterized protein</fullName>
    </submittedName>
</protein>
<evidence type="ECO:0000313" key="1">
    <source>
        <dbReference type="EMBL" id="THG49457.1"/>
    </source>
</evidence>
<reference evidence="1" key="1">
    <citation type="submission" date="2019-04" db="EMBL/GenBank/DDBJ databases">
        <title>Microbes associate with the intestines of laboratory mice.</title>
        <authorList>
            <person name="Navarre W."/>
            <person name="Wong E."/>
            <person name="Huang K.C."/>
            <person name="Tropini C."/>
            <person name="Ng K."/>
            <person name="Yu B."/>
        </authorList>
    </citation>
    <scope>NUCLEOTIDE SEQUENCE</scope>
    <source>
        <strain evidence="1">NM86_A22</strain>
    </source>
</reference>
<organism evidence="1 2">
    <name type="scientific">Muribaculum caecicola</name>
    <dbReference type="NCBI Taxonomy" id="3038144"/>
    <lineage>
        <taxon>Bacteria</taxon>
        <taxon>Pseudomonadati</taxon>
        <taxon>Bacteroidota</taxon>
        <taxon>Bacteroidia</taxon>
        <taxon>Bacteroidales</taxon>
        <taxon>Muribaculaceae</taxon>
        <taxon>Muribaculum</taxon>
    </lineage>
</organism>
<comment type="caution">
    <text evidence="1">The sequence shown here is derived from an EMBL/GenBank/DDBJ whole genome shotgun (WGS) entry which is preliminary data.</text>
</comment>
<sequence length="302" mass="34121">MAKNNSFASVEIIAVANNEVRNAAFAKGINRDVNLANAKKICADIKAHGYRQAELVQVLPAEKAIANGDITLVDINDNRITPENAQHYYLVLDGQHRIFATSLHNGEKDVTVIQVPAIIVELANDETVAEYISAINVTKAEWKPLDYVRGAANVQQTDLLLRYKELIKSEENPTGFPLSTLNLIFFGNSKELNKSDLSLLCQGKTEKGIKTKKKIVEGESIERGNRYINLCIRLGFRHKDIAKRYLIERFEKLRNGKNEEYAFKVFDSISPNDRQAMYNEKGNLDENKVIEQIDIIKIRMAE</sequence>
<proteinExistence type="predicted"/>
<accession>A0AC61S4S3</accession>
<evidence type="ECO:0000313" key="2">
    <source>
        <dbReference type="Proteomes" id="UP000305401"/>
    </source>
</evidence>